<feature type="domain" description="DUF8212" evidence="2">
    <location>
        <begin position="235"/>
        <end position="258"/>
    </location>
</feature>
<dbReference type="InterPro" id="IPR058525">
    <property type="entry name" value="DUF8212"/>
</dbReference>
<dbReference type="Pfam" id="PF26640">
    <property type="entry name" value="DUF8212"/>
    <property type="match status" value="1"/>
</dbReference>
<dbReference type="EMBL" id="KN831947">
    <property type="protein sequence ID" value="KIO12360.1"/>
    <property type="molecule type" value="Genomic_DNA"/>
</dbReference>
<sequence length="277" mass="32116">MQKQETAGCDVKPVLRELEDSVTDYAILSHRWVVGEVGYMEMLELEKIENRNEIRGRDGYKKIMKSCQQAKIDGLDWLWVDTCCIDKRNSSELSEALNSMFRWYENSKRCYAYLHDVDVFPTAPDVERFAGSEGWPEWFSRGWTLQELIAPGDLHFFNKDWQPIGNKRNLASMLENITRIPSQVLQDGLASYRPSVAQILSWAADRRTTRVEDRAYSLMGLLDVNMPMLYGEGKKAFLRLQQEVIRKSNDQTIFAWNPRGETWQTTGVLADDPSLFR</sequence>
<organism evidence="3 4">
    <name type="scientific">Pisolithus tinctorius Marx 270</name>
    <dbReference type="NCBI Taxonomy" id="870435"/>
    <lineage>
        <taxon>Eukaryota</taxon>
        <taxon>Fungi</taxon>
        <taxon>Dikarya</taxon>
        <taxon>Basidiomycota</taxon>
        <taxon>Agaricomycotina</taxon>
        <taxon>Agaricomycetes</taxon>
        <taxon>Agaricomycetidae</taxon>
        <taxon>Boletales</taxon>
        <taxon>Sclerodermatineae</taxon>
        <taxon>Pisolithaceae</taxon>
        <taxon>Pisolithus</taxon>
    </lineage>
</organism>
<accession>A0A0C3PEV1</accession>
<feature type="non-terminal residue" evidence="3">
    <location>
        <position position="277"/>
    </location>
</feature>
<dbReference type="OrthoDB" id="2727312at2759"/>
<dbReference type="Proteomes" id="UP000054217">
    <property type="component" value="Unassembled WGS sequence"/>
</dbReference>
<evidence type="ECO:0000313" key="4">
    <source>
        <dbReference type="Proteomes" id="UP000054217"/>
    </source>
</evidence>
<gene>
    <name evidence="3" type="ORF">M404DRAFT_125018</name>
</gene>
<evidence type="ECO:0000259" key="2">
    <source>
        <dbReference type="Pfam" id="PF26640"/>
    </source>
</evidence>
<reference evidence="4" key="2">
    <citation type="submission" date="2015-01" db="EMBL/GenBank/DDBJ databases">
        <title>Evolutionary Origins and Diversification of the Mycorrhizal Mutualists.</title>
        <authorList>
            <consortium name="DOE Joint Genome Institute"/>
            <consortium name="Mycorrhizal Genomics Consortium"/>
            <person name="Kohler A."/>
            <person name="Kuo A."/>
            <person name="Nagy L.G."/>
            <person name="Floudas D."/>
            <person name="Copeland A."/>
            <person name="Barry K.W."/>
            <person name="Cichocki N."/>
            <person name="Veneault-Fourrey C."/>
            <person name="LaButti K."/>
            <person name="Lindquist E.A."/>
            <person name="Lipzen A."/>
            <person name="Lundell T."/>
            <person name="Morin E."/>
            <person name="Murat C."/>
            <person name="Riley R."/>
            <person name="Ohm R."/>
            <person name="Sun H."/>
            <person name="Tunlid A."/>
            <person name="Henrissat B."/>
            <person name="Grigoriev I.V."/>
            <person name="Hibbett D.S."/>
            <person name="Martin F."/>
        </authorList>
    </citation>
    <scope>NUCLEOTIDE SEQUENCE [LARGE SCALE GENOMIC DNA]</scope>
    <source>
        <strain evidence="4">Marx 270</strain>
    </source>
</reference>
<evidence type="ECO:0000259" key="1">
    <source>
        <dbReference type="Pfam" id="PF06985"/>
    </source>
</evidence>
<dbReference type="PANTHER" id="PTHR10622">
    <property type="entry name" value="HET DOMAIN-CONTAINING PROTEIN"/>
    <property type="match status" value="1"/>
</dbReference>
<name>A0A0C3PEV1_PISTI</name>
<dbReference type="InParanoid" id="A0A0C3PEV1"/>
<evidence type="ECO:0000313" key="3">
    <source>
        <dbReference type="EMBL" id="KIO12360.1"/>
    </source>
</evidence>
<dbReference type="PANTHER" id="PTHR10622:SF10">
    <property type="entry name" value="HET DOMAIN-CONTAINING PROTEIN"/>
    <property type="match status" value="1"/>
</dbReference>
<dbReference type="InterPro" id="IPR010730">
    <property type="entry name" value="HET"/>
</dbReference>
<dbReference type="Pfam" id="PF06985">
    <property type="entry name" value="HET"/>
    <property type="match status" value="1"/>
</dbReference>
<dbReference type="HOGENOM" id="CLU_000288_138_0_1"/>
<keyword evidence="4" id="KW-1185">Reference proteome</keyword>
<feature type="domain" description="Heterokaryon incompatibility" evidence="1">
    <location>
        <begin position="25"/>
        <end position="118"/>
    </location>
</feature>
<protein>
    <submittedName>
        <fullName evidence="3">Uncharacterized protein</fullName>
    </submittedName>
</protein>
<proteinExistence type="predicted"/>
<dbReference type="AlphaFoldDB" id="A0A0C3PEV1"/>
<reference evidence="3 4" key="1">
    <citation type="submission" date="2014-04" db="EMBL/GenBank/DDBJ databases">
        <authorList>
            <consortium name="DOE Joint Genome Institute"/>
            <person name="Kuo A."/>
            <person name="Kohler A."/>
            <person name="Costa M.D."/>
            <person name="Nagy L.G."/>
            <person name="Floudas D."/>
            <person name="Copeland A."/>
            <person name="Barry K.W."/>
            <person name="Cichocki N."/>
            <person name="Veneault-Fourrey C."/>
            <person name="LaButti K."/>
            <person name="Lindquist E.A."/>
            <person name="Lipzen A."/>
            <person name="Lundell T."/>
            <person name="Morin E."/>
            <person name="Murat C."/>
            <person name="Sun H."/>
            <person name="Tunlid A."/>
            <person name="Henrissat B."/>
            <person name="Grigoriev I.V."/>
            <person name="Hibbett D.S."/>
            <person name="Martin F."/>
            <person name="Nordberg H.P."/>
            <person name="Cantor M.N."/>
            <person name="Hua S.X."/>
        </authorList>
    </citation>
    <scope>NUCLEOTIDE SEQUENCE [LARGE SCALE GENOMIC DNA]</scope>
    <source>
        <strain evidence="3 4">Marx 270</strain>
    </source>
</reference>
<dbReference type="STRING" id="870435.A0A0C3PEV1"/>